<dbReference type="GO" id="GO:0003899">
    <property type="term" value="F:DNA-directed RNA polymerase activity"/>
    <property type="evidence" value="ECO:0007669"/>
    <property type="project" value="InterPro"/>
</dbReference>
<dbReference type="InterPro" id="IPR016136">
    <property type="entry name" value="DNA_helicase_N/primase_C"/>
</dbReference>
<keyword evidence="5" id="KW-0548">Nucleotidyltransferase</keyword>
<dbReference type="SUPFAM" id="SSF57783">
    <property type="entry name" value="Zinc beta-ribbon"/>
    <property type="match status" value="1"/>
</dbReference>
<keyword evidence="11" id="KW-0238">DNA-binding</keyword>
<dbReference type="InterPro" id="IPR019475">
    <property type="entry name" value="DNA_primase_DnaB-bd"/>
</dbReference>
<feature type="coiled-coil region" evidence="13">
    <location>
        <begin position="543"/>
        <end position="594"/>
    </location>
</feature>
<keyword evidence="6" id="KW-0235">DNA replication</keyword>
<evidence type="ECO:0000256" key="2">
    <source>
        <dbReference type="ARBA" id="ARBA00022478"/>
    </source>
</evidence>
<dbReference type="GO" id="GO:1990077">
    <property type="term" value="C:primosome complex"/>
    <property type="evidence" value="ECO:0007669"/>
    <property type="project" value="UniProtKB-KW"/>
</dbReference>
<keyword evidence="4" id="KW-0808">Transferase</keyword>
<dbReference type="PIRSF" id="PIRSF002811">
    <property type="entry name" value="DnaG"/>
    <property type="match status" value="1"/>
</dbReference>
<keyword evidence="7" id="KW-0479">Metal-binding</keyword>
<feature type="compositionally biased region" description="Polar residues" evidence="14">
    <location>
        <begin position="432"/>
        <end position="446"/>
    </location>
</feature>
<dbReference type="GO" id="GO:0000428">
    <property type="term" value="C:DNA-directed RNA polymerase complex"/>
    <property type="evidence" value="ECO:0007669"/>
    <property type="project" value="UniProtKB-KW"/>
</dbReference>
<evidence type="ECO:0000256" key="5">
    <source>
        <dbReference type="ARBA" id="ARBA00022695"/>
    </source>
</evidence>
<dbReference type="PANTHER" id="PTHR30313">
    <property type="entry name" value="DNA PRIMASE"/>
    <property type="match status" value="1"/>
</dbReference>
<dbReference type="GO" id="GO:0005737">
    <property type="term" value="C:cytoplasm"/>
    <property type="evidence" value="ECO:0007669"/>
    <property type="project" value="TreeGrafter"/>
</dbReference>
<dbReference type="InterPro" id="IPR002694">
    <property type="entry name" value="Znf_CHC2"/>
</dbReference>
<dbReference type="NCBIfam" id="TIGR01391">
    <property type="entry name" value="dnaG"/>
    <property type="match status" value="1"/>
</dbReference>
<keyword evidence="12" id="KW-0804">Transcription</keyword>
<gene>
    <name evidence="16" type="ORF">METZ01_LOCUS12685</name>
</gene>
<dbReference type="GO" id="GO:0008270">
    <property type="term" value="F:zinc ion binding"/>
    <property type="evidence" value="ECO:0007669"/>
    <property type="project" value="UniProtKB-KW"/>
</dbReference>
<dbReference type="Gene3D" id="3.90.980.10">
    <property type="entry name" value="DNA primase, catalytic core, N-terminal domain"/>
    <property type="match status" value="1"/>
</dbReference>
<dbReference type="PROSITE" id="PS50880">
    <property type="entry name" value="TOPRIM"/>
    <property type="match status" value="1"/>
</dbReference>
<dbReference type="HAMAP" id="MF_00974">
    <property type="entry name" value="DNA_primase_DnaG"/>
    <property type="match status" value="1"/>
</dbReference>
<feature type="domain" description="Toprim" evidence="15">
    <location>
        <begin position="254"/>
        <end position="335"/>
    </location>
</feature>
<dbReference type="CDD" id="cd03364">
    <property type="entry name" value="TOPRIM_DnaG_primases"/>
    <property type="match status" value="1"/>
</dbReference>
<dbReference type="InterPro" id="IPR036977">
    <property type="entry name" value="DNA_primase_Znf_CHC2"/>
</dbReference>
<dbReference type="PANTHER" id="PTHR30313:SF2">
    <property type="entry name" value="DNA PRIMASE"/>
    <property type="match status" value="1"/>
</dbReference>
<keyword evidence="2" id="KW-0240">DNA-directed RNA polymerase</keyword>
<dbReference type="SMART" id="SM00400">
    <property type="entry name" value="ZnF_CHCC"/>
    <property type="match status" value="1"/>
</dbReference>
<evidence type="ECO:0000256" key="13">
    <source>
        <dbReference type="SAM" id="Coils"/>
    </source>
</evidence>
<dbReference type="Pfam" id="PF13155">
    <property type="entry name" value="Toprim_2"/>
    <property type="match status" value="1"/>
</dbReference>
<dbReference type="Gene3D" id="3.40.1360.10">
    <property type="match status" value="1"/>
</dbReference>
<dbReference type="InterPro" id="IPR050219">
    <property type="entry name" value="DnaG_primase"/>
</dbReference>
<dbReference type="Pfam" id="PF01807">
    <property type="entry name" value="Zn_ribbon_DnaG"/>
    <property type="match status" value="1"/>
</dbReference>
<dbReference type="Gene3D" id="3.90.580.10">
    <property type="entry name" value="Zinc finger, CHC2-type domain"/>
    <property type="match status" value="1"/>
</dbReference>
<evidence type="ECO:0000256" key="11">
    <source>
        <dbReference type="ARBA" id="ARBA00023125"/>
    </source>
</evidence>
<protein>
    <recommendedName>
        <fullName evidence="15">Toprim domain-containing protein</fullName>
    </recommendedName>
</protein>
<dbReference type="InterPro" id="IPR013264">
    <property type="entry name" value="DNAG_N"/>
</dbReference>
<dbReference type="SUPFAM" id="SSF56731">
    <property type="entry name" value="DNA primase core"/>
    <property type="match status" value="1"/>
</dbReference>
<evidence type="ECO:0000256" key="10">
    <source>
        <dbReference type="ARBA" id="ARBA00022842"/>
    </source>
</evidence>
<evidence type="ECO:0000256" key="8">
    <source>
        <dbReference type="ARBA" id="ARBA00022771"/>
    </source>
</evidence>
<evidence type="ECO:0000256" key="4">
    <source>
        <dbReference type="ARBA" id="ARBA00022679"/>
    </source>
</evidence>
<accession>A0A381NYW9</accession>
<keyword evidence="10" id="KW-0460">Magnesium</keyword>
<reference evidence="16" key="1">
    <citation type="submission" date="2018-05" db="EMBL/GenBank/DDBJ databases">
        <authorList>
            <person name="Lanie J.A."/>
            <person name="Ng W.-L."/>
            <person name="Kazmierczak K.M."/>
            <person name="Andrzejewski T.M."/>
            <person name="Davidsen T.M."/>
            <person name="Wayne K.J."/>
            <person name="Tettelin H."/>
            <person name="Glass J.I."/>
            <person name="Rusch D."/>
            <person name="Podicherti R."/>
            <person name="Tsui H.-C.T."/>
            <person name="Winkler M.E."/>
        </authorList>
    </citation>
    <scope>NUCLEOTIDE SEQUENCE</scope>
</reference>
<evidence type="ECO:0000256" key="14">
    <source>
        <dbReference type="SAM" id="MobiDB-lite"/>
    </source>
</evidence>
<keyword evidence="8" id="KW-0863">Zinc-finger</keyword>
<dbReference type="InterPro" id="IPR034151">
    <property type="entry name" value="TOPRIM_DnaG_bac"/>
</dbReference>
<dbReference type="GO" id="GO:0006269">
    <property type="term" value="P:DNA replication, synthesis of primer"/>
    <property type="evidence" value="ECO:0007669"/>
    <property type="project" value="UniProtKB-KW"/>
</dbReference>
<dbReference type="InterPro" id="IPR006171">
    <property type="entry name" value="TOPRIM_dom"/>
</dbReference>
<evidence type="ECO:0000256" key="12">
    <source>
        <dbReference type="ARBA" id="ARBA00023163"/>
    </source>
</evidence>
<dbReference type="InterPro" id="IPR030846">
    <property type="entry name" value="DnaG_bac"/>
</dbReference>
<keyword evidence="3" id="KW-0639">Primosome</keyword>
<feature type="non-terminal residue" evidence="16">
    <location>
        <position position="1"/>
    </location>
</feature>
<keyword evidence="13" id="KW-0175">Coiled coil</keyword>
<evidence type="ECO:0000256" key="9">
    <source>
        <dbReference type="ARBA" id="ARBA00022833"/>
    </source>
</evidence>
<dbReference type="SMART" id="SM00493">
    <property type="entry name" value="TOPRIM"/>
    <property type="match status" value="1"/>
</dbReference>
<dbReference type="Pfam" id="PF08275">
    <property type="entry name" value="DNAG_N"/>
    <property type="match status" value="1"/>
</dbReference>
<organism evidence="16">
    <name type="scientific">marine metagenome</name>
    <dbReference type="NCBI Taxonomy" id="408172"/>
    <lineage>
        <taxon>unclassified sequences</taxon>
        <taxon>metagenomes</taxon>
        <taxon>ecological metagenomes</taxon>
    </lineage>
</organism>
<feature type="region of interest" description="Disordered" evidence="14">
    <location>
        <begin position="422"/>
        <end position="449"/>
    </location>
</feature>
<dbReference type="AlphaFoldDB" id="A0A381NYW9"/>
<evidence type="ECO:0000313" key="16">
    <source>
        <dbReference type="EMBL" id="SUZ59831.1"/>
    </source>
</evidence>
<evidence type="ECO:0000259" key="15">
    <source>
        <dbReference type="PROSITE" id="PS50880"/>
    </source>
</evidence>
<sequence>VARVPQDTIDRIRDSAEILDVVSDYVELRRRGRNYFGLCPFHTEKTPSFSVAPDKQIYHCFGCGTGGNAITFLMEYEKISFMEAVQKLAERYGIDLNLQQDDGSNKFFSQLYDIHTTAVGFFKKNLDSETGKKIRKYLKDRGLSDETVTMFDLGYAADGWDHLLSVAKSKKMTSEVIEKCGLFTKTDKGVFDRFRNRLMFPITNRGDRVVAFGGRDMSGESDAKYLNSPETPIYNKREILYGLSRTKDTARQDRILVVVEGYMDLLQLYQNGITNIAATSGTALTSGQVSQLRKFADTVYLAYDGDVAGRKAAITAGYSLLKGGVTPKIVEVPEEKDPDSWVKESGVDSFKEAQAKARDVISFHFEHTPRDLSNASERSRLVKEMSTELAGIGDEIIQRDMVRQVAERMAVDEEAILRILKKNMRRPRRQQETPGAQSDTGPGSQTEKAEREIIKLLASGNSQVVELLRHNTNLETFSDPVMKTLAGYLLKSENQNGDSNLSGALDLFQEKKERERASRLLLETTTDEDAHRVAVDCLITLEKNPLKDQIEQARIKLRDMERAGEDTSEAVVSVMNLRQQMNDLETKRKTLLEAVK</sequence>
<evidence type="ECO:0000256" key="3">
    <source>
        <dbReference type="ARBA" id="ARBA00022515"/>
    </source>
</evidence>
<name>A0A381NYW9_9ZZZZ</name>
<dbReference type="Pfam" id="PF10410">
    <property type="entry name" value="DnaB_bind"/>
    <property type="match status" value="1"/>
</dbReference>
<dbReference type="InterPro" id="IPR037068">
    <property type="entry name" value="DNA_primase_core_N_sf"/>
</dbReference>
<evidence type="ECO:0000256" key="6">
    <source>
        <dbReference type="ARBA" id="ARBA00022705"/>
    </source>
</evidence>
<comment type="cofactor">
    <cofactor evidence="1">
        <name>Zn(2+)</name>
        <dbReference type="ChEBI" id="CHEBI:29105"/>
    </cofactor>
</comment>
<dbReference type="InterPro" id="IPR006295">
    <property type="entry name" value="DNA_primase_DnaG"/>
</dbReference>
<dbReference type="FunFam" id="3.90.580.10:FF:000001">
    <property type="entry name" value="DNA primase"/>
    <property type="match status" value="1"/>
</dbReference>
<dbReference type="Gene3D" id="1.10.860.10">
    <property type="entry name" value="DNAb Helicase, Chain A"/>
    <property type="match status" value="1"/>
</dbReference>
<proteinExistence type="inferred from homology"/>
<evidence type="ECO:0000256" key="1">
    <source>
        <dbReference type="ARBA" id="ARBA00001947"/>
    </source>
</evidence>
<dbReference type="GO" id="GO:0003677">
    <property type="term" value="F:DNA binding"/>
    <property type="evidence" value="ECO:0007669"/>
    <property type="project" value="UniProtKB-KW"/>
</dbReference>
<keyword evidence="9" id="KW-0862">Zinc</keyword>
<dbReference type="EMBL" id="UINC01000701">
    <property type="protein sequence ID" value="SUZ59831.1"/>
    <property type="molecule type" value="Genomic_DNA"/>
</dbReference>
<evidence type="ECO:0000256" key="7">
    <source>
        <dbReference type="ARBA" id="ARBA00022723"/>
    </source>
</evidence>